<evidence type="ECO:0000259" key="1">
    <source>
        <dbReference type="Pfam" id="PF17906"/>
    </source>
</evidence>
<accession>A0A8X6WQL3</accession>
<organism evidence="2 3">
    <name type="scientific">Trichonephila inaurata madagascariensis</name>
    <dbReference type="NCBI Taxonomy" id="2747483"/>
    <lineage>
        <taxon>Eukaryota</taxon>
        <taxon>Metazoa</taxon>
        <taxon>Ecdysozoa</taxon>
        <taxon>Arthropoda</taxon>
        <taxon>Chelicerata</taxon>
        <taxon>Arachnida</taxon>
        <taxon>Araneae</taxon>
        <taxon>Araneomorphae</taxon>
        <taxon>Entelegynae</taxon>
        <taxon>Araneoidea</taxon>
        <taxon>Nephilidae</taxon>
        <taxon>Trichonephila</taxon>
        <taxon>Trichonephila inaurata</taxon>
    </lineage>
</organism>
<evidence type="ECO:0000313" key="3">
    <source>
        <dbReference type="Proteomes" id="UP000886998"/>
    </source>
</evidence>
<comment type="caution">
    <text evidence="2">The sequence shown here is derived from an EMBL/GenBank/DDBJ whole genome shotgun (WGS) entry which is preliminary data.</text>
</comment>
<protein>
    <recommendedName>
        <fullName evidence="1">Mos1 transposase HTH domain-containing protein</fullName>
    </recommendedName>
</protein>
<dbReference type="AlphaFoldDB" id="A0A8X6WQL3"/>
<name>A0A8X6WQL3_9ARAC</name>
<dbReference type="InterPro" id="IPR041426">
    <property type="entry name" value="Mos1_HTH"/>
</dbReference>
<evidence type="ECO:0000313" key="2">
    <source>
        <dbReference type="EMBL" id="GFY38564.1"/>
    </source>
</evidence>
<gene>
    <name evidence="2" type="ORF">TNIN_33621</name>
</gene>
<keyword evidence="3" id="KW-1185">Reference proteome</keyword>
<reference evidence="2" key="1">
    <citation type="submission" date="2020-08" db="EMBL/GenBank/DDBJ databases">
        <title>Multicomponent nature underlies the extraordinary mechanical properties of spider dragline silk.</title>
        <authorList>
            <person name="Kono N."/>
            <person name="Nakamura H."/>
            <person name="Mori M."/>
            <person name="Yoshida Y."/>
            <person name="Ohtoshi R."/>
            <person name="Malay A.D."/>
            <person name="Moran D.A.P."/>
            <person name="Tomita M."/>
            <person name="Numata K."/>
            <person name="Arakawa K."/>
        </authorList>
    </citation>
    <scope>NUCLEOTIDE SEQUENCE</scope>
</reference>
<feature type="domain" description="Mos1 transposase HTH" evidence="1">
    <location>
        <begin position="10"/>
        <end position="54"/>
    </location>
</feature>
<proteinExistence type="predicted"/>
<dbReference type="Pfam" id="PF17906">
    <property type="entry name" value="HTH_48"/>
    <property type="match status" value="1"/>
</dbReference>
<dbReference type="Proteomes" id="UP000886998">
    <property type="component" value="Unassembled WGS sequence"/>
</dbReference>
<dbReference type="Gene3D" id="1.10.10.1450">
    <property type="match status" value="1"/>
</dbReference>
<dbReference type="EMBL" id="BMAV01000926">
    <property type="protein sequence ID" value="GFY38564.1"/>
    <property type="molecule type" value="Genomic_DNA"/>
</dbReference>
<sequence>MSSLVPNIVYLRRIFLYNFILEKFAVEAHRNLVSTYSGNALSEITNRDWFRRLKIRTFELEDQEHSGHEKKFEVKNLEELLNQHPRQTLTATVSNRLKAL</sequence>